<dbReference type="Proteomes" id="UP000281553">
    <property type="component" value="Unassembled WGS sequence"/>
</dbReference>
<name>A0A3P7LFW2_DIBLA</name>
<dbReference type="OrthoDB" id="277011at2759"/>
<protein>
    <submittedName>
        <fullName evidence="2">Uncharacterized protein</fullName>
    </submittedName>
</protein>
<feature type="compositionally biased region" description="Basic and acidic residues" evidence="1">
    <location>
        <begin position="75"/>
        <end position="87"/>
    </location>
</feature>
<reference evidence="2 3" key="1">
    <citation type="submission" date="2018-11" db="EMBL/GenBank/DDBJ databases">
        <authorList>
            <consortium name="Pathogen Informatics"/>
        </authorList>
    </citation>
    <scope>NUCLEOTIDE SEQUENCE [LARGE SCALE GENOMIC DNA]</scope>
</reference>
<evidence type="ECO:0000313" key="2">
    <source>
        <dbReference type="EMBL" id="VDN15795.1"/>
    </source>
</evidence>
<feature type="compositionally biased region" description="Polar residues" evidence="1">
    <location>
        <begin position="109"/>
        <end position="129"/>
    </location>
</feature>
<dbReference type="EMBL" id="UYRU01063658">
    <property type="protein sequence ID" value="VDN15795.1"/>
    <property type="molecule type" value="Genomic_DNA"/>
</dbReference>
<organism evidence="2 3">
    <name type="scientific">Dibothriocephalus latus</name>
    <name type="common">Fish tapeworm</name>
    <name type="synonym">Diphyllobothrium latum</name>
    <dbReference type="NCBI Taxonomy" id="60516"/>
    <lineage>
        <taxon>Eukaryota</taxon>
        <taxon>Metazoa</taxon>
        <taxon>Spiralia</taxon>
        <taxon>Lophotrochozoa</taxon>
        <taxon>Platyhelminthes</taxon>
        <taxon>Cestoda</taxon>
        <taxon>Eucestoda</taxon>
        <taxon>Diphyllobothriidea</taxon>
        <taxon>Diphyllobothriidae</taxon>
        <taxon>Dibothriocephalus</taxon>
    </lineage>
</organism>
<feature type="compositionally biased region" description="Basic and acidic residues" evidence="1">
    <location>
        <begin position="236"/>
        <end position="252"/>
    </location>
</feature>
<evidence type="ECO:0000256" key="1">
    <source>
        <dbReference type="SAM" id="MobiDB-lite"/>
    </source>
</evidence>
<feature type="compositionally biased region" description="Pro residues" evidence="1">
    <location>
        <begin position="22"/>
        <end position="31"/>
    </location>
</feature>
<dbReference type="AlphaFoldDB" id="A0A3P7LFW2"/>
<accession>A0A3P7LFW2</accession>
<feature type="region of interest" description="Disordered" evidence="1">
    <location>
        <begin position="230"/>
        <end position="262"/>
    </location>
</feature>
<feature type="compositionally biased region" description="Low complexity" evidence="1">
    <location>
        <begin position="32"/>
        <end position="52"/>
    </location>
</feature>
<gene>
    <name evidence="2" type="ORF">DILT_LOCUS11626</name>
</gene>
<feature type="region of interest" description="Disordered" evidence="1">
    <location>
        <begin position="1"/>
        <end position="139"/>
    </location>
</feature>
<sequence>MPIVDPRPKVTSHKQVSQPSATPQPSPPISPAPEVSDTAAPPTTPSVTASDVPVKKRAQPQSQLNWRQLLCCASKHREPSKAEKTITAKDSGGKPSSAAVAVPALGDVDTSNNKSSYIESKTQDGSLKESTVPPEPTVTIRNHRKGRFRSFFRRKPRPHVPEVVLCKVTKTHNNQIDNRLKVTAPTLLVTRHEAISETTYLPYQAASGPPPFAFTEKRQPNDNDAKVDFPDDTGYDYDHPLNADRLANHDDLGADSASDESLHTEDSFNEAFDQADVTFAWTNMDADYLGLETCLS</sequence>
<keyword evidence="3" id="KW-1185">Reference proteome</keyword>
<proteinExistence type="predicted"/>
<evidence type="ECO:0000313" key="3">
    <source>
        <dbReference type="Proteomes" id="UP000281553"/>
    </source>
</evidence>